<dbReference type="Gene3D" id="1.20.140.10">
    <property type="entry name" value="Butyryl-CoA Dehydrogenase, subunit A, domain 3"/>
    <property type="match status" value="1"/>
</dbReference>
<dbReference type="EMBL" id="BOOA01000022">
    <property type="protein sequence ID" value="GIH24823.1"/>
    <property type="molecule type" value="Genomic_DNA"/>
</dbReference>
<evidence type="ECO:0000256" key="1">
    <source>
        <dbReference type="ARBA" id="ARBA00001974"/>
    </source>
</evidence>
<dbReference type="GO" id="GO:0003995">
    <property type="term" value="F:acyl-CoA dehydrogenase activity"/>
    <property type="evidence" value="ECO:0007669"/>
    <property type="project" value="TreeGrafter"/>
</dbReference>
<dbReference type="InterPro" id="IPR009075">
    <property type="entry name" value="AcylCo_DH/oxidase_C"/>
</dbReference>
<evidence type="ECO:0000259" key="6">
    <source>
        <dbReference type="Pfam" id="PF00441"/>
    </source>
</evidence>
<dbReference type="Pfam" id="PF00441">
    <property type="entry name" value="Acyl-CoA_dh_1"/>
    <property type="match status" value="1"/>
</dbReference>
<dbReference type="InterPro" id="IPR036250">
    <property type="entry name" value="AcylCo_DH-like_C"/>
</dbReference>
<dbReference type="SUPFAM" id="SSF56645">
    <property type="entry name" value="Acyl-CoA dehydrogenase NM domain-like"/>
    <property type="match status" value="1"/>
</dbReference>
<dbReference type="SUPFAM" id="SSF47203">
    <property type="entry name" value="Acyl-CoA dehydrogenase C-terminal domain-like"/>
    <property type="match status" value="1"/>
</dbReference>
<protein>
    <submittedName>
        <fullName evidence="8">Acyl-CoA dehydrogenase</fullName>
    </submittedName>
</protein>
<dbReference type="PANTHER" id="PTHR43884">
    <property type="entry name" value="ACYL-COA DEHYDROGENASE"/>
    <property type="match status" value="1"/>
</dbReference>
<sequence length="353" mass="37132">MDFNLDETQTEIRTLAADLLAREATPDRLEAREKSGRPYDADLWQALAKAGLLGICLPESAGGAGYGPVELTVILREAGARVAPVPLAASLVAGLTIAQHGTEEQRTALAPLADGETALTYALREPGRDLREPPETTATGDRLTGRKTLVSYARESAGVLVSATDGTQTRLYLVDPADAEITDMPLATGEPGAVITLDGAPGQPVGGAEACDALRRNALVAITATASGVLSGALKLTTEYIKTRRQFDRALAEFQAVTVQIADVYIAGRALDVAVWSGAWRLAQGLPADEDLAIAALHTTDSALRALYTCQHLHGGIGLDVSYPLHRYFAWGKHAAHQLGGVEAQLDLIGALV</sequence>
<evidence type="ECO:0000256" key="5">
    <source>
        <dbReference type="ARBA" id="ARBA00023002"/>
    </source>
</evidence>
<reference evidence="8" key="1">
    <citation type="submission" date="2021-01" db="EMBL/GenBank/DDBJ databases">
        <title>Whole genome shotgun sequence of Acrocarpospora phusangensis NBRC 108782.</title>
        <authorList>
            <person name="Komaki H."/>
            <person name="Tamura T."/>
        </authorList>
    </citation>
    <scope>NUCLEOTIDE SEQUENCE</scope>
    <source>
        <strain evidence="8">NBRC 108782</strain>
    </source>
</reference>
<keyword evidence="3" id="KW-0285">Flavoprotein</keyword>
<dbReference type="PANTHER" id="PTHR43884:SF20">
    <property type="entry name" value="ACYL-COA DEHYDROGENASE FADE28"/>
    <property type="match status" value="1"/>
</dbReference>
<dbReference type="InterPro" id="IPR037069">
    <property type="entry name" value="AcylCoA_DH/ox_N_sf"/>
</dbReference>
<dbReference type="InterPro" id="IPR009100">
    <property type="entry name" value="AcylCoA_DH/oxidase_NM_dom_sf"/>
</dbReference>
<keyword evidence="9" id="KW-1185">Reference proteome</keyword>
<dbReference type="InterPro" id="IPR046373">
    <property type="entry name" value="Acyl-CoA_Oxase/DH_mid-dom_sf"/>
</dbReference>
<keyword evidence="5" id="KW-0560">Oxidoreductase</keyword>
<comment type="cofactor">
    <cofactor evidence="1">
        <name>FAD</name>
        <dbReference type="ChEBI" id="CHEBI:57692"/>
    </cofactor>
</comment>
<keyword evidence="4" id="KW-0274">FAD</keyword>
<dbReference type="Proteomes" id="UP000640052">
    <property type="component" value="Unassembled WGS sequence"/>
</dbReference>
<gene>
    <name evidence="8" type="ORF">Aph01nite_31330</name>
</gene>
<dbReference type="GO" id="GO:0050660">
    <property type="term" value="F:flavin adenine dinucleotide binding"/>
    <property type="evidence" value="ECO:0007669"/>
    <property type="project" value="InterPro"/>
</dbReference>
<evidence type="ECO:0000256" key="2">
    <source>
        <dbReference type="ARBA" id="ARBA00009347"/>
    </source>
</evidence>
<dbReference type="Gene3D" id="1.10.540.10">
    <property type="entry name" value="Acyl-CoA dehydrogenase/oxidase, N-terminal domain"/>
    <property type="match status" value="1"/>
</dbReference>
<comment type="caution">
    <text evidence="8">The sequence shown here is derived from an EMBL/GenBank/DDBJ whole genome shotgun (WGS) entry which is preliminary data.</text>
</comment>
<feature type="domain" description="Acyl-CoA dehydrogenase/oxidase C-terminal" evidence="6">
    <location>
        <begin position="221"/>
        <end position="350"/>
    </location>
</feature>
<dbReference type="Pfam" id="PF02771">
    <property type="entry name" value="Acyl-CoA_dh_N"/>
    <property type="match status" value="1"/>
</dbReference>
<feature type="domain" description="Acyl-CoA dehydrogenase/oxidase N-terminal" evidence="7">
    <location>
        <begin position="7"/>
        <end position="116"/>
    </location>
</feature>
<organism evidence="8 9">
    <name type="scientific">Acrocarpospora phusangensis</name>
    <dbReference type="NCBI Taxonomy" id="1070424"/>
    <lineage>
        <taxon>Bacteria</taxon>
        <taxon>Bacillati</taxon>
        <taxon>Actinomycetota</taxon>
        <taxon>Actinomycetes</taxon>
        <taxon>Streptosporangiales</taxon>
        <taxon>Streptosporangiaceae</taxon>
        <taxon>Acrocarpospora</taxon>
    </lineage>
</organism>
<evidence type="ECO:0000313" key="9">
    <source>
        <dbReference type="Proteomes" id="UP000640052"/>
    </source>
</evidence>
<dbReference type="RefSeq" id="WP_204041563.1">
    <property type="nucleotide sequence ID" value="NZ_BOOA01000022.1"/>
</dbReference>
<proteinExistence type="inferred from homology"/>
<name>A0A919QCD2_9ACTN</name>
<comment type="similarity">
    <text evidence="2">Belongs to the acyl-CoA dehydrogenase family.</text>
</comment>
<dbReference type="InterPro" id="IPR013786">
    <property type="entry name" value="AcylCoA_DH/ox_N"/>
</dbReference>
<dbReference type="AlphaFoldDB" id="A0A919QCD2"/>
<accession>A0A919QCD2</accession>
<evidence type="ECO:0000256" key="4">
    <source>
        <dbReference type="ARBA" id="ARBA00022827"/>
    </source>
</evidence>
<evidence type="ECO:0000259" key="7">
    <source>
        <dbReference type="Pfam" id="PF02771"/>
    </source>
</evidence>
<evidence type="ECO:0000256" key="3">
    <source>
        <dbReference type="ARBA" id="ARBA00022630"/>
    </source>
</evidence>
<evidence type="ECO:0000313" key="8">
    <source>
        <dbReference type="EMBL" id="GIH24823.1"/>
    </source>
</evidence>
<dbReference type="Gene3D" id="2.40.110.10">
    <property type="entry name" value="Butyryl-CoA Dehydrogenase, subunit A, domain 2"/>
    <property type="match status" value="1"/>
</dbReference>